<dbReference type="RefSeq" id="WP_080038876.1">
    <property type="nucleotide sequence ID" value="NZ_CP017717.1"/>
</dbReference>
<dbReference type="CDD" id="cd06170">
    <property type="entry name" value="LuxR_C_like"/>
    <property type="match status" value="1"/>
</dbReference>
<keyword evidence="4" id="KW-0804">Transcription</keyword>
<dbReference type="InterPro" id="IPR001789">
    <property type="entry name" value="Sig_transdc_resp-reg_receiver"/>
</dbReference>
<feature type="modified residue" description="4-aspartylphosphate" evidence="5">
    <location>
        <position position="54"/>
    </location>
</feature>
<dbReference type="InterPro" id="IPR011006">
    <property type="entry name" value="CheY-like_superfamily"/>
</dbReference>
<dbReference type="OrthoDB" id="9808843at2"/>
<evidence type="ECO:0000256" key="3">
    <source>
        <dbReference type="ARBA" id="ARBA00023125"/>
    </source>
</evidence>
<dbReference type="PANTHER" id="PTHR43214">
    <property type="entry name" value="TWO-COMPONENT RESPONSE REGULATOR"/>
    <property type="match status" value="1"/>
</dbReference>
<accession>A0A1U9ZXM8</accession>
<dbReference type="SMART" id="SM00448">
    <property type="entry name" value="REC"/>
    <property type="match status" value="1"/>
</dbReference>
<name>A0A1U9ZXM8_9ACTN</name>
<dbReference type="SUPFAM" id="SSF46894">
    <property type="entry name" value="C-terminal effector domain of the bipartite response regulators"/>
    <property type="match status" value="1"/>
</dbReference>
<sequence length="227" mass="24232">MIRVLLADDQKLVRVGLRMLCESDPDVEVVAEAGDGQEAVRLAAERLPDVILMDLRMPGVDGITATERIMAARPSSRIVALTTFDDDDHLYPALAAGAFGFLVKDSPPSVLLAALRRAAAGEPPFSPPVLERLVRHAVRARQPRPGRAPEPAGLAGLSPRERDVLAMVGEGLSNRSIAERLHLGVSTVKTYVASLMRKTGTANRIRLAVLAARHCDTLAGETPGVNA</sequence>
<evidence type="ECO:0000313" key="8">
    <source>
        <dbReference type="EMBL" id="AQZ62697.1"/>
    </source>
</evidence>
<dbReference type="SUPFAM" id="SSF52172">
    <property type="entry name" value="CheY-like"/>
    <property type="match status" value="1"/>
</dbReference>
<dbReference type="Pfam" id="PF00072">
    <property type="entry name" value="Response_reg"/>
    <property type="match status" value="1"/>
</dbReference>
<evidence type="ECO:0000259" key="7">
    <source>
        <dbReference type="PROSITE" id="PS50110"/>
    </source>
</evidence>
<reference evidence="9" key="1">
    <citation type="journal article" date="2017" name="Med. Chem. Commun.">
        <title>Nonomuraea sp. ATCC 55076 harbours the largest actinomycete chromosome to date and the kistamicin biosynthetic gene cluster.</title>
        <authorList>
            <person name="Nazari B."/>
            <person name="Forneris C.C."/>
            <person name="Gibson M.I."/>
            <person name="Moon K."/>
            <person name="Schramma K.R."/>
            <person name="Seyedsayamdost M.R."/>
        </authorList>
    </citation>
    <scope>NUCLEOTIDE SEQUENCE [LARGE SCALE GENOMIC DNA]</scope>
    <source>
        <strain evidence="9">ATCC 55076</strain>
    </source>
</reference>
<dbReference type="PROSITE" id="PS50110">
    <property type="entry name" value="RESPONSE_REGULATORY"/>
    <property type="match status" value="1"/>
</dbReference>
<keyword evidence="3 8" id="KW-0238">DNA-binding</keyword>
<dbReference type="Gene3D" id="3.40.50.2300">
    <property type="match status" value="1"/>
</dbReference>
<dbReference type="GO" id="GO:0006355">
    <property type="term" value="P:regulation of DNA-templated transcription"/>
    <property type="evidence" value="ECO:0007669"/>
    <property type="project" value="InterPro"/>
</dbReference>
<keyword evidence="2" id="KW-0805">Transcription regulation</keyword>
<proteinExistence type="predicted"/>
<dbReference type="GO" id="GO:0000160">
    <property type="term" value="P:phosphorelay signal transduction system"/>
    <property type="evidence" value="ECO:0007669"/>
    <property type="project" value="InterPro"/>
</dbReference>
<keyword evidence="1 5" id="KW-0597">Phosphoprotein</keyword>
<evidence type="ECO:0000256" key="4">
    <source>
        <dbReference type="ARBA" id="ARBA00023163"/>
    </source>
</evidence>
<dbReference type="SMART" id="SM00421">
    <property type="entry name" value="HTH_LUXR"/>
    <property type="match status" value="1"/>
</dbReference>
<dbReference type="KEGG" id="noa:BKM31_15610"/>
<dbReference type="GO" id="GO:0003677">
    <property type="term" value="F:DNA binding"/>
    <property type="evidence" value="ECO:0007669"/>
    <property type="project" value="UniProtKB-KW"/>
</dbReference>
<feature type="domain" description="HTH luxR-type" evidence="6">
    <location>
        <begin position="150"/>
        <end position="215"/>
    </location>
</feature>
<evidence type="ECO:0000256" key="1">
    <source>
        <dbReference type="ARBA" id="ARBA00022553"/>
    </source>
</evidence>
<dbReference type="EMBL" id="CP017717">
    <property type="protein sequence ID" value="AQZ62697.1"/>
    <property type="molecule type" value="Genomic_DNA"/>
</dbReference>
<dbReference type="Pfam" id="PF00196">
    <property type="entry name" value="GerE"/>
    <property type="match status" value="1"/>
</dbReference>
<dbReference type="InterPro" id="IPR000792">
    <property type="entry name" value="Tscrpt_reg_LuxR_C"/>
</dbReference>
<evidence type="ECO:0000256" key="2">
    <source>
        <dbReference type="ARBA" id="ARBA00023015"/>
    </source>
</evidence>
<dbReference type="PRINTS" id="PR00038">
    <property type="entry name" value="HTHLUXR"/>
</dbReference>
<dbReference type="InterPro" id="IPR016032">
    <property type="entry name" value="Sig_transdc_resp-reg_C-effctor"/>
</dbReference>
<gene>
    <name evidence="8" type="ORF">BKM31_15610</name>
</gene>
<dbReference type="PROSITE" id="PS50043">
    <property type="entry name" value="HTH_LUXR_2"/>
    <property type="match status" value="1"/>
</dbReference>
<dbReference type="Proteomes" id="UP000190797">
    <property type="component" value="Chromosome"/>
</dbReference>
<dbReference type="PANTHER" id="PTHR43214:SF24">
    <property type="entry name" value="TRANSCRIPTIONAL REGULATORY PROTEIN NARL-RELATED"/>
    <property type="match status" value="1"/>
</dbReference>
<keyword evidence="9" id="KW-1185">Reference proteome</keyword>
<organism evidence="8 9">
    <name type="scientific">[Actinomadura] parvosata subsp. kistnae</name>
    <dbReference type="NCBI Taxonomy" id="1909395"/>
    <lineage>
        <taxon>Bacteria</taxon>
        <taxon>Bacillati</taxon>
        <taxon>Actinomycetota</taxon>
        <taxon>Actinomycetes</taxon>
        <taxon>Streptosporangiales</taxon>
        <taxon>Streptosporangiaceae</taxon>
        <taxon>Nonomuraea</taxon>
    </lineage>
</organism>
<dbReference type="STRING" id="1909395.BKM31_15610"/>
<dbReference type="InterPro" id="IPR039420">
    <property type="entry name" value="WalR-like"/>
</dbReference>
<protein>
    <submittedName>
        <fullName evidence="8">DNA-binding response regulator</fullName>
    </submittedName>
</protein>
<dbReference type="PROSITE" id="PS00622">
    <property type="entry name" value="HTH_LUXR_1"/>
    <property type="match status" value="1"/>
</dbReference>
<evidence type="ECO:0000256" key="5">
    <source>
        <dbReference type="PROSITE-ProRule" id="PRU00169"/>
    </source>
</evidence>
<evidence type="ECO:0000259" key="6">
    <source>
        <dbReference type="PROSITE" id="PS50043"/>
    </source>
</evidence>
<dbReference type="InterPro" id="IPR058245">
    <property type="entry name" value="NreC/VraR/RcsB-like_REC"/>
</dbReference>
<dbReference type="AlphaFoldDB" id="A0A1U9ZXM8"/>
<feature type="domain" description="Response regulatory" evidence="7">
    <location>
        <begin position="3"/>
        <end position="119"/>
    </location>
</feature>
<dbReference type="CDD" id="cd17535">
    <property type="entry name" value="REC_NarL-like"/>
    <property type="match status" value="1"/>
</dbReference>
<evidence type="ECO:0000313" key="9">
    <source>
        <dbReference type="Proteomes" id="UP000190797"/>
    </source>
</evidence>